<feature type="domain" description="PASTA" evidence="13">
    <location>
        <begin position="492"/>
        <end position="556"/>
    </location>
</feature>
<evidence type="ECO:0000313" key="14">
    <source>
        <dbReference type="EMBL" id="HIR60278.1"/>
    </source>
</evidence>
<evidence type="ECO:0000256" key="9">
    <source>
        <dbReference type="PROSITE-ProRule" id="PRU10141"/>
    </source>
</evidence>
<dbReference type="NCBIfam" id="NF033483">
    <property type="entry name" value="PknB_PASTA_kin"/>
    <property type="match status" value="1"/>
</dbReference>
<gene>
    <name evidence="14" type="primary">pknB</name>
    <name evidence="14" type="ORF">IAB37_01710</name>
</gene>
<evidence type="ECO:0000259" key="12">
    <source>
        <dbReference type="PROSITE" id="PS50011"/>
    </source>
</evidence>
<dbReference type="FunFam" id="3.30.200.20:FF:000035">
    <property type="entry name" value="Serine/threonine protein kinase Stk1"/>
    <property type="match status" value="1"/>
</dbReference>
<dbReference type="PANTHER" id="PTHR43289:SF34">
    <property type="entry name" value="SERINE_THREONINE-PROTEIN KINASE YBDM-RELATED"/>
    <property type="match status" value="1"/>
</dbReference>
<dbReference type="SMART" id="SM00740">
    <property type="entry name" value="PASTA"/>
    <property type="match status" value="3"/>
</dbReference>
<evidence type="ECO:0000259" key="13">
    <source>
        <dbReference type="PROSITE" id="PS51178"/>
    </source>
</evidence>
<dbReference type="SUPFAM" id="SSF54184">
    <property type="entry name" value="Penicillin-binding protein 2x (pbp-2x), c-terminal domain"/>
    <property type="match status" value="1"/>
</dbReference>
<dbReference type="EC" id="2.7.11.1" evidence="1"/>
<dbReference type="AlphaFoldDB" id="A0A9D1J4A6"/>
<dbReference type="CDD" id="cd14014">
    <property type="entry name" value="STKc_PknB_like"/>
    <property type="match status" value="1"/>
</dbReference>
<dbReference type="PANTHER" id="PTHR43289">
    <property type="entry name" value="MITOGEN-ACTIVATED PROTEIN KINASE KINASE KINASE 20-RELATED"/>
    <property type="match status" value="1"/>
</dbReference>
<evidence type="ECO:0000256" key="6">
    <source>
        <dbReference type="ARBA" id="ARBA00022840"/>
    </source>
</evidence>
<evidence type="ECO:0000256" key="10">
    <source>
        <dbReference type="SAM" id="MobiDB-lite"/>
    </source>
</evidence>
<feature type="domain" description="Protein kinase" evidence="12">
    <location>
        <begin position="12"/>
        <end position="277"/>
    </location>
</feature>
<dbReference type="GO" id="GO:0004674">
    <property type="term" value="F:protein serine/threonine kinase activity"/>
    <property type="evidence" value="ECO:0007669"/>
    <property type="project" value="UniProtKB-KW"/>
</dbReference>
<evidence type="ECO:0000256" key="5">
    <source>
        <dbReference type="ARBA" id="ARBA00022777"/>
    </source>
</evidence>
<evidence type="ECO:0000256" key="4">
    <source>
        <dbReference type="ARBA" id="ARBA00022741"/>
    </source>
</evidence>
<reference evidence="14" key="2">
    <citation type="journal article" date="2021" name="PeerJ">
        <title>Extensive microbial diversity within the chicken gut microbiome revealed by metagenomics and culture.</title>
        <authorList>
            <person name="Gilroy R."/>
            <person name="Ravi A."/>
            <person name="Getino M."/>
            <person name="Pursley I."/>
            <person name="Horton D.L."/>
            <person name="Alikhan N.F."/>
            <person name="Baker D."/>
            <person name="Gharbi K."/>
            <person name="Hall N."/>
            <person name="Watson M."/>
            <person name="Adriaenssens E.M."/>
            <person name="Foster-Nyarko E."/>
            <person name="Jarju S."/>
            <person name="Secka A."/>
            <person name="Antonio M."/>
            <person name="Oren A."/>
            <person name="Chaudhuri R.R."/>
            <person name="La Ragione R."/>
            <person name="Hildebrand F."/>
            <person name="Pallen M.J."/>
        </authorList>
    </citation>
    <scope>NUCLEOTIDE SEQUENCE</scope>
    <source>
        <strain evidence="14">CHK189-12415</strain>
    </source>
</reference>
<dbReference type="CDD" id="cd06577">
    <property type="entry name" value="PASTA_pknB"/>
    <property type="match status" value="3"/>
</dbReference>
<comment type="catalytic activity">
    <reaction evidence="8">
        <text>L-seryl-[protein] + ATP = O-phospho-L-seryl-[protein] + ADP + H(+)</text>
        <dbReference type="Rhea" id="RHEA:17989"/>
        <dbReference type="Rhea" id="RHEA-COMP:9863"/>
        <dbReference type="Rhea" id="RHEA-COMP:11604"/>
        <dbReference type="ChEBI" id="CHEBI:15378"/>
        <dbReference type="ChEBI" id="CHEBI:29999"/>
        <dbReference type="ChEBI" id="CHEBI:30616"/>
        <dbReference type="ChEBI" id="CHEBI:83421"/>
        <dbReference type="ChEBI" id="CHEBI:456216"/>
        <dbReference type="EC" id="2.7.11.1"/>
    </reaction>
</comment>
<keyword evidence="11" id="KW-0472">Membrane</keyword>
<dbReference type="PROSITE" id="PS50011">
    <property type="entry name" value="PROTEIN_KINASE_DOM"/>
    <property type="match status" value="1"/>
</dbReference>
<feature type="non-terminal residue" evidence="14">
    <location>
        <position position="657"/>
    </location>
</feature>
<dbReference type="PROSITE" id="PS51178">
    <property type="entry name" value="PASTA"/>
    <property type="match status" value="3"/>
</dbReference>
<dbReference type="PROSITE" id="PS00107">
    <property type="entry name" value="PROTEIN_KINASE_ATP"/>
    <property type="match status" value="1"/>
</dbReference>
<organism evidence="14 15">
    <name type="scientific">Candidatus Faecivivens stercoravium</name>
    <dbReference type="NCBI Taxonomy" id="2840803"/>
    <lineage>
        <taxon>Bacteria</taxon>
        <taxon>Bacillati</taxon>
        <taxon>Bacillota</taxon>
        <taxon>Clostridia</taxon>
        <taxon>Eubacteriales</taxon>
        <taxon>Oscillospiraceae</taxon>
        <taxon>Oscillospiraceae incertae sedis</taxon>
        <taxon>Candidatus Faecivivens</taxon>
    </lineage>
</organism>
<feature type="domain" description="PASTA" evidence="13">
    <location>
        <begin position="420"/>
        <end position="488"/>
    </location>
</feature>
<dbReference type="Gene3D" id="3.30.200.20">
    <property type="entry name" value="Phosphorylase Kinase, domain 1"/>
    <property type="match status" value="1"/>
</dbReference>
<reference evidence="14" key="1">
    <citation type="submission" date="2020-10" db="EMBL/GenBank/DDBJ databases">
        <authorList>
            <person name="Gilroy R."/>
        </authorList>
    </citation>
    <scope>NUCLEOTIDE SEQUENCE</scope>
    <source>
        <strain evidence="14">CHK189-12415</strain>
    </source>
</reference>
<dbReference type="GO" id="GO:0005524">
    <property type="term" value="F:ATP binding"/>
    <property type="evidence" value="ECO:0007669"/>
    <property type="project" value="UniProtKB-UniRule"/>
</dbReference>
<dbReference type="InterPro" id="IPR017441">
    <property type="entry name" value="Protein_kinase_ATP_BS"/>
</dbReference>
<evidence type="ECO:0000313" key="15">
    <source>
        <dbReference type="Proteomes" id="UP000824241"/>
    </source>
</evidence>
<keyword evidence="2" id="KW-0723">Serine/threonine-protein kinase</keyword>
<sequence length="657" mass="72971">MEYIGKTLENRYQLKKLIGSGGMANVFEAEDLEENRIVAVKLLKKEYLTNEEFVRRFRNESRVISVLDHPNIVKVYDVNFTGEDQYIVMEYIDGVTLNQYIHHQGQLRWKDAVHFLRQILQALQHAHDHGVVHRDIKSQNIMLLRDGTIKVMDFGIARFAREDIRSGRNKAIGSVHYISPEQACGEESDAKSDIYSVGVLLYEMLSGSVPFDGDTPEEVAMKHIHEKPTPLHQLNPEIPIGLCEICDKAMQKDKNMRYRSAKEMLAAVDAFKANPAIRFHYRYTAAVEPAALDRRQASSEKRPQQPQEPDEEEIIVIKKSPSIMILTGIAAACCIAVLLVLLGFFYWGRDEEVPEISMPNLVGMSYDEVRNTEEYSQFNFIIEERAMTDQYEAGVIYYQNVTAGTQVRANRTIRIKVSDGITTLYVPNLVGQDVSAAEQTLYDMGLDYSIRTQETEDDSIPADQVLSTDPPAGTQIEQNAIITLYISRGSVTAALRVPDVRGRTQEDATARLEAVGLQVSVTEVDSDQAPGIVVEQSIAPNEFVPEDGTITISVSNGSDYQKTVPLQISFPSDANDAEYTMVLYMDGIDIGSLTINPSSGSVSLNVNGQGQQEVIVSLDGQQYASYTIDFDAGTATLNGSYNTSIVTGEISGPGDSS</sequence>
<comment type="catalytic activity">
    <reaction evidence="7">
        <text>L-threonyl-[protein] + ATP = O-phospho-L-threonyl-[protein] + ADP + H(+)</text>
        <dbReference type="Rhea" id="RHEA:46608"/>
        <dbReference type="Rhea" id="RHEA-COMP:11060"/>
        <dbReference type="Rhea" id="RHEA-COMP:11605"/>
        <dbReference type="ChEBI" id="CHEBI:15378"/>
        <dbReference type="ChEBI" id="CHEBI:30013"/>
        <dbReference type="ChEBI" id="CHEBI:30616"/>
        <dbReference type="ChEBI" id="CHEBI:61977"/>
        <dbReference type="ChEBI" id="CHEBI:456216"/>
        <dbReference type="EC" id="2.7.11.1"/>
    </reaction>
</comment>
<keyword evidence="4 9" id="KW-0547">Nucleotide-binding</keyword>
<protein>
    <recommendedName>
        <fullName evidence="1">non-specific serine/threonine protein kinase</fullName>
        <ecNumber evidence="1">2.7.11.1</ecNumber>
    </recommendedName>
</protein>
<dbReference type="SUPFAM" id="SSF56112">
    <property type="entry name" value="Protein kinase-like (PK-like)"/>
    <property type="match status" value="1"/>
</dbReference>
<keyword evidence="11" id="KW-1133">Transmembrane helix</keyword>
<keyword evidence="5 14" id="KW-0418">Kinase</keyword>
<dbReference type="PROSITE" id="PS00108">
    <property type="entry name" value="PROTEIN_KINASE_ST"/>
    <property type="match status" value="1"/>
</dbReference>
<accession>A0A9D1J4A6</accession>
<dbReference type="Proteomes" id="UP000824241">
    <property type="component" value="Unassembled WGS sequence"/>
</dbReference>
<dbReference type="EMBL" id="DVHA01000053">
    <property type="protein sequence ID" value="HIR60278.1"/>
    <property type="molecule type" value="Genomic_DNA"/>
</dbReference>
<feature type="transmembrane region" description="Helical" evidence="11">
    <location>
        <begin position="323"/>
        <end position="347"/>
    </location>
</feature>
<evidence type="ECO:0000256" key="11">
    <source>
        <dbReference type="SAM" id="Phobius"/>
    </source>
</evidence>
<dbReference type="Pfam" id="PF03793">
    <property type="entry name" value="PASTA"/>
    <property type="match status" value="3"/>
</dbReference>
<dbReference type="SMART" id="SM00220">
    <property type="entry name" value="S_TKc"/>
    <property type="match status" value="1"/>
</dbReference>
<evidence type="ECO:0000256" key="1">
    <source>
        <dbReference type="ARBA" id="ARBA00012513"/>
    </source>
</evidence>
<keyword evidence="11" id="KW-0812">Transmembrane</keyword>
<dbReference type="InterPro" id="IPR011009">
    <property type="entry name" value="Kinase-like_dom_sf"/>
</dbReference>
<evidence type="ECO:0000256" key="8">
    <source>
        <dbReference type="ARBA" id="ARBA00048679"/>
    </source>
</evidence>
<dbReference type="Gene3D" id="3.30.10.20">
    <property type="match status" value="3"/>
</dbReference>
<keyword evidence="3" id="KW-0808">Transferase</keyword>
<evidence type="ECO:0000256" key="2">
    <source>
        <dbReference type="ARBA" id="ARBA00022527"/>
    </source>
</evidence>
<feature type="binding site" evidence="9">
    <location>
        <position position="41"/>
    </location>
    <ligand>
        <name>ATP</name>
        <dbReference type="ChEBI" id="CHEBI:30616"/>
    </ligand>
</feature>
<dbReference type="Pfam" id="PF00069">
    <property type="entry name" value="Pkinase"/>
    <property type="match status" value="1"/>
</dbReference>
<dbReference type="InterPro" id="IPR005543">
    <property type="entry name" value="PASTA_dom"/>
</dbReference>
<feature type="compositionally biased region" description="Basic and acidic residues" evidence="10">
    <location>
        <begin position="292"/>
        <end position="303"/>
    </location>
</feature>
<evidence type="ECO:0000256" key="7">
    <source>
        <dbReference type="ARBA" id="ARBA00047899"/>
    </source>
</evidence>
<dbReference type="InterPro" id="IPR008271">
    <property type="entry name" value="Ser/Thr_kinase_AS"/>
</dbReference>
<name>A0A9D1J4A6_9FIRM</name>
<dbReference type="FunFam" id="1.10.510.10:FF:000021">
    <property type="entry name" value="Serine/threonine protein kinase"/>
    <property type="match status" value="1"/>
</dbReference>
<comment type="caution">
    <text evidence="14">The sequence shown here is derived from an EMBL/GenBank/DDBJ whole genome shotgun (WGS) entry which is preliminary data.</text>
</comment>
<feature type="domain" description="PASTA" evidence="13">
    <location>
        <begin position="352"/>
        <end position="419"/>
    </location>
</feature>
<evidence type="ECO:0000256" key="3">
    <source>
        <dbReference type="ARBA" id="ARBA00022679"/>
    </source>
</evidence>
<dbReference type="InterPro" id="IPR000719">
    <property type="entry name" value="Prot_kinase_dom"/>
</dbReference>
<proteinExistence type="predicted"/>
<dbReference type="Gene3D" id="1.10.510.10">
    <property type="entry name" value="Transferase(Phosphotransferase) domain 1"/>
    <property type="match status" value="1"/>
</dbReference>
<keyword evidence="6 9" id="KW-0067">ATP-binding</keyword>
<feature type="region of interest" description="Disordered" evidence="10">
    <location>
        <begin position="292"/>
        <end position="313"/>
    </location>
</feature>